<evidence type="ECO:0000259" key="8">
    <source>
        <dbReference type="Pfam" id="PF00999"/>
    </source>
</evidence>
<feature type="domain" description="Cation/H+ exchanger transmembrane" evidence="8">
    <location>
        <begin position="77"/>
        <end position="459"/>
    </location>
</feature>
<name>A0A2P8D2K4_9BACT</name>
<keyword evidence="2" id="KW-0813">Transport</keyword>
<dbReference type="GO" id="GO:0016020">
    <property type="term" value="C:membrane"/>
    <property type="evidence" value="ECO:0007669"/>
    <property type="project" value="UniProtKB-SubCell"/>
</dbReference>
<dbReference type="GO" id="GO:1902600">
    <property type="term" value="P:proton transmembrane transport"/>
    <property type="evidence" value="ECO:0007669"/>
    <property type="project" value="InterPro"/>
</dbReference>
<accession>A0A2P8D2K4</accession>
<dbReference type="InterPro" id="IPR050794">
    <property type="entry name" value="CPA2_transporter"/>
</dbReference>
<feature type="transmembrane region" description="Helical" evidence="7">
    <location>
        <begin position="375"/>
        <end position="398"/>
    </location>
</feature>
<evidence type="ECO:0000256" key="7">
    <source>
        <dbReference type="SAM" id="Phobius"/>
    </source>
</evidence>
<gene>
    <name evidence="9" type="ORF">B0I18_10524</name>
</gene>
<proteinExistence type="predicted"/>
<keyword evidence="3 7" id="KW-0812">Transmembrane</keyword>
<feature type="transmembrane region" description="Helical" evidence="7">
    <location>
        <begin position="160"/>
        <end position="183"/>
    </location>
</feature>
<keyword evidence="5" id="KW-0406">Ion transport</keyword>
<feature type="transmembrane region" description="Helical" evidence="7">
    <location>
        <begin position="319"/>
        <end position="338"/>
    </location>
</feature>
<dbReference type="Pfam" id="PF00999">
    <property type="entry name" value="Na_H_Exchanger"/>
    <property type="match status" value="1"/>
</dbReference>
<evidence type="ECO:0000256" key="2">
    <source>
        <dbReference type="ARBA" id="ARBA00022448"/>
    </source>
</evidence>
<evidence type="ECO:0000256" key="3">
    <source>
        <dbReference type="ARBA" id="ARBA00022692"/>
    </source>
</evidence>
<feature type="transmembrane region" description="Helical" evidence="7">
    <location>
        <begin position="93"/>
        <end position="111"/>
    </location>
</feature>
<dbReference type="OrthoDB" id="9793589at2"/>
<dbReference type="EMBL" id="PYGD01000005">
    <property type="protein sequence ID" value="PSK91441.1"/>
    <property type="molecule type" value="Genomic_DNA"/>
</dbReference>
<feature type="transmembrane region" description="Helical" evidence="7">
    <location>
        <begin position="131"/>
        <end position="148"/>
    </location>
</feature>
<organism evidence="9 10">
    <name type="scientific">Taibaiella chishuiensis</name>
    <dbReference type="NCBI Taxonomy" id="1434707"/>
    <lineage>
        <taxon>Bacteria</taxon>
        <taxon>Pseudomonadati</taxon>
        <taxon>Bacteroidota</taxon>
        <taxon>Chitinophagia</taxon>
        <taxon>Chitinophagales</taxon>
        <taxon>Chitinophagaceae</taxon>
        <taxon>Taibaiella</taxon>
    </lineage>
</organism>
<evidence type="ECO:0000313" key="10">
    <source>
        <dbReference type="Proteomes" id="UP000240572"/>
    </source>
</evidence>
<comment type="subcellular location">
    <subcellularLocation>
        <location evidence="1">Membrane</location>
        <topology evidence="1">Multi-pass membrane protein</topology>
    </subcellularLocation>
</comment>
<feature type="transmembrane region" description="Helical" evidence="7">
    <location>
        <begin position="257"/>
        <end position="275"/>
    </location>
</feature>
<feature type="transmembrane region" description="Helical" evidence="7">
    <location>
        <begin position="195"/>
        <end position="216"/>
    </location>
</feature>
<protein>
    <submittedName>
        <fullName evidence="9">Transporter (CPA2 family)</fullName>
    </submittedName>
</protein>
<evidence type="ECO:0000256" key="6">
    <source>
        <dbReference type="ARBA" id="ARBA00023136"/>
    </source>
</evidence>
<evidence type="ECO:0000256" key="5">
    <source>
        <dbReference type="ARBA" id="ARBA00023065"/>
    </source>
</evidence>
<dbReference type="PANTHER" id="PTHR32468">
    <property type="entry name" value="CATION/H + ANTIPORTER"/>
    <property type="match status" value="1"/>
</dbReference>
<comment type="caution">
    <text evidence="9">The sequence shown here is derived from an EMBL/GenBank/DDBJ whole genome shotgun (WGS) entry which is preliminary data.</text>
</comment>
<keyword evidence="10" id="KW-1185">Reference proteome</keyword>
<dbReference type="InterPro" id="IPR038770">
    <property type="entry name" value="Na+/solute_symporter_sf"/>
</dbReference>
<feature type="transmembrane region" description="Helical" evidence="7">
    <location>
        <begin position="7"/>
        <end position="25"/>
    </location>
</feature>
<sequence>MKSYKNILFYTVTIVLCSLLIYFILQQGLLLELTKPGAGPAVKGKIPSTWDQFIDTYSHNLHHPLAILLLQIVSIILVARFFGMLFNKIGQPAVIGEIIAGIFLGPSFLGHYFPEYATFLFPEKSLPNLQFLSQIGLILFMFVIGMELDLKILKNKAKDAVVISHASIIFPFALGIGLAYFIYRRFAPEGIHFLSFALFMGIAMSITAFPVLARIVQERGLSKTRLGTIAITCAAADDITAWCILAAVIAIVKAGSVLSALYTLVLAVVYVLLMLQVVKPFLQRLGDKYSSKESLSKPVVAIFFTTLLVSAYATEVIGIHALFGAFLAGVVMPSNMSFRNVFIEKVEDVAQVLLLPLFFVFTGLRTQIGLLNDPYLWQVCAIIVLLAVLGKFAGSALAARFVGQSWRDSLSIGVLMNTRGLVELIVLNIGYDLGVLSPEVFAMLVIMALLTTMMTGPGLDLINRLMPEPKAEPLADTKAIPYRILLSFGTPRNGTALLRIAYSLSRKNHAATEVTAMHLSPGNDLNQYNEEEYEKEAFEPLIAEADQLDMAMQTLFKPSVNRDEEIAAVANKGHYDLLLIGMGQPLFEGTLLGKILGFTSRIINPERWYKTLTGAEKLFPQDAFDDGTRYIAKAAGIPVGILVDKEPERLERIYIPVYDKSDVFLATYMQRLLDNPGLQLTLADPEGMLGPEALHTIQQTGNLSVARSYATDKAFFEEQDLVLISLDSWKHMIEKQEEWLGYHASILILKP</sequence>
<dbReference type="GO" id="GO:0015297">
    <property type="term" value="F:antiporter activity"/>
    <property type="evidence" value="ECO:0007669"/>
    <property type="project" value="InterPro"/>
</dbReference>
<evidence type="ECO:0000256" key="4">
    <source>
        <dbReference type="ARBA" id="ARBA00022989"/>
    </source>
</evidence>
<feature type="transmembrane region" description="Helical" evidence="7">
    <location>
        <begin position="350"/>
        <end position="369"/>
    </location>
</feature>
<reference evidence="9 10" key="1">
    <citation type="submission" date="2018-03" db="EMBL/GenBank/DDBJ databases">
        <title>Genomic Encyclopedia of Type Strains, Phase III (KMG-III): the genomes of soil and plant-associated and newly described type strains.</title>
        <authorList>
            <person name="Whitman W."/>
        </authorList>
    </citation>
    <scope>NUCLEOTIDE SEQUENCE [LARGE SCALE GENOMIC DNA]</scope>
    <source>
        <strain evidence="9 10">CGMCC 1.12700</strain>
    </source>
</reference>
<evidence type="ECO:0000313" key="9">
    <source>
        <dbReference type="EMBL" id="PSK91441.1"/>
    </source>
</evidence>
<feature type="transmembrane region" description="Helical" evidence="7">
    <location>
        <begin position="65"/>
        <end position="86"/>
    </location>
</feature>
<dbReference type="Proteomes" id="UP000240572">
    <property type="component" value="Unassembled WGS sequence"/>
</dbReference>
<dbReference type="PANTHER" id="PTHR32468:SF0">
    <property type="entry name" value="K(+)_H(+) ANTIPORTER 1"/>
    <property type="match status" value="1"/>
</dbReference>
<dbReference type="RefSeq" id="WP_106523343.1">
    <property type="nucleotide sequence ID" value="NZ_PYGD01000005.1"/>
</dbReference>
<dbReference type="InterPro" id="IPR006153">
    <property type="entry name" value="Cation/H_exchanger_TM"/>
</dbReference>
<dbReference type="Gene3D" id="1.20.1530.20">
    <property type="match status" value="1"/>
</dbReference>
<keyword evidence="4 7" id="KW-1133">Transmembrane helix</keyword>
<dbReference type="AlphaFoldDB" id="A0A2P8D2K4"/>
<keyword evidence="6 7" id="KW-0472">Membrane</keyword>
<evidence type="ECO:0000256" key="1">
    <source>
        <dbReference type="ARBA" id="ARBA00004141"/>
    </source>
</evidence>